<comment type="caution">
    <text evidence="1">The sequence shown here is derived from an EMBL/GenBank/DDBJ whole genome shotgun (WGS) entry which is preliminary data.</text>
</comment>
<evidence type="ECO:0008006" key="3">
    <source>
        <dbReference type="Google" id="ProtNLM"/>
    </source>
</evidence>
<proteinExistence type="predicted"/>
<name>A0A918A597_9ACTN</name>
<accession>A0A918A597</accession>
<dbReference type="EMBL" id="BMNK01000004">
    <property type="protein sequence ID" value="GGP06237.1"/>
    <property type="molecule type" value="Genomic_DNA"/>
</dbReference>
<dbReference type="AlphaFoldDB" id="A0A918A597"/>
<dbReference type="PANTHER" id="PTHR47751">
    <property type="entry name" value="SUPERFAMILY HYDROLASE, PUTATIVE (AFU_ORTHOLOGUE AFUA_2G16580)-RELATED"/>
    <property type="match status" value="1"/>
</dbReference>
<dbReference type="PANTHER" id="PTHR47751:SF1">
    <property type="entry name" value="SUPERFAMILY HYDROLASE, PUTATIVE (AFU_ORTHOLOGUE AFUA_2G16580)-RELATED"/>
    <property type="match status" value="1"/>
</dbReference>
<protein>
    <recommendedName>
        <fullName evidence="3">Alpha/beta hydrolase</fullName>
    </recommendedName>
</protein>
<dbReference type="InterPro" id="IPR029058">
    <property type="entry name" value="AB_hydrolase_fold"/>
</dbReference>
<dbReference type="Gene3D" id="3.40.50.1820">
    <property type="entry name" value="alpha/beta hydrolase"/>
    <property type="match status" value="1"/>
</dbReference>
<dbReference type="Proteomes" id="UP000660745">
    <property type="component" value="Unassembled WGS sequence"/>
</dbReference>
<reference evidence="1" key="1">
    <citation type="journal article" date="2014" name="Int. J. Syst. Evol. Microbiol.">
        <title>Complete genome sequence of Corynebacterium casei LMG S-19264T (=DSM 44701T), isolated from a smear-ripened cheese.</title>
        <authorList>
            <consortium name="US DOE Joint Genome Institute (JGI-PGF)"/>
            <person name="Walter F."/>
            <person name="Albersmeier A."/>
            <person name="Kalinowski J."/>
            <person name="Ruckert C."/>
        </authorList>
    </citation>
    <scope>NUCLEOTIDE SEQUENCE</scope>
    <source>
        <strain evidence="1">CGMCC 4.7430</strain>
    </source>
</reference>
<reference evidence="1" key="2">
    <citation type="submission" date="2020-09" db="EMBL/GenBank/DDBJ databases">
        <authorList>
            <person name="Sun Q."/>
            <person name="Zhou Y."/>
        </authorList>
    </citation>
    <scope>NUCLEOTIDE SEQUENCE</scope>
    <source>
        <strain evidence="1">CGMCC 4.7430</strain>
    </source>
</reference>
<organism evidence="1 2">
    <name type="scientific">Nonomuraea glycinis</name>
    <dbReference type="NCBI Taxonomy" id="2047744"/>
    <lineage>
        <taxon>Bacteria</taxon>
        <taxon>Bacillati</taxon>
        <taxon>Actinomycetota</taxon>
        <taxon>Actinomycetes</taxon>
        <taxon>Streptosporangiales</taxon>
        <taxon>Streptosporangiaceae</taxon>
        <taxon>Nonomuraea</taxon>
    </lineage>
</organism>
<keyword evidence="2" id="KW-1185">Reference proteome</keyword>
<evidence type="ECO:0000313" key="2">
    <source>
        <dbReference type="Proteomes" id="UP000660745"/>
    </source>
</evidence>
<gene>
    <name evidence="1" type="ORF">GCM10012278_28840</name>
</gene>
<sequence length="152" mass="16968">MSFSAFQQMTDIDTLAPRKDLLVAGADAHSRYYSEDVQAKAPDTVDLVIVPGADHVDLYDRKDLDRYLGLLAPSRRSEKCDLVRHVRHIRPRGTAEQSIATSADQRLGQVTSRWTPSRTTCEGAPARVVIAGSPRPSLSDSCETWDERFLLR</sequence>
<evidence type="ECO:0000313" key="1">
    <source>
        <dbReference type="EMBL" id="GGP06237.1"/>
    </source>
</evidence>
<dbReference type="InterPro" id="IPR051411">
    <property type="entry name" value="Polyketide_trans_af380"/>
</dbReference>